<dbReference type="AlphaFoldDB" id="A0AAJ0C233"/>
<gene>
    <name evidence="1" type="ORF">QBC33DRAFT_494163</name>
</gene>
<reference evidence="1" key="1">
    <citation type="submission" date="2023-06" db="EMBL/GenBank/DDBJ databases">
        <title>Genome-scale phylogeny and comparative genomics of the fungal order Sordariales.</title>
        <authorList>
            <consortium name="Lawrence Berkeley National Laboratory"/>
            <person name="Hensen N."/>
            <person name="Bonometti L."/>
            <person name="Westerberg I."/>
            <person name="Brannstrom I.O."/>
            <person name="Guillou S."/>
            <person name="Cros-Aarteil S."/>
            <person name="Calhoun S."/>
            <person name="Haridas S."/>
            <person name="Kuo A."/>
            <person name="Mondo S."/>
            <person name="Pangilinan J."/>
            <person name="Riley R."/>
            <person name="Labutti K."/>
            <person name="Andreopoulos B."/>
            <person name="Lipzen A."/>
            <person name="Chen C."/>
            <person name="Yanf M."/>
            <person name="Daum C."/>
            <person name="Ng V."/>
            <person name="Clum A."/>
            <person name="Steindorff A."/>
            <person name="Ohm R."/>
            <person name="Martin F."/>
            <person name="Silar P."/>
            <person name="Natvig D."/>
            <person name="Lalanne C."/>
            <person name="Gautier V."/>
            <person name="Ament-Velasquez S.L."/>
            <person name="Kruys A."/>
            <person name="Hutchinson M.I."/>
            <person name="Powell A.J."/>
            <person name="Barry K."/>
            <person name="Miller A.N."/>
            <person name="Grigoriev I.V."/>
            <person name="Debuchy R."/>
            <person name="Gladieux P."/>
            <person name="Thoren M.H."/>
            <person name="Johannesson H."/>
        </authorList>
    </citation>
    <scope>NUCLEOTIDE SEQUENCE</scope>
    <source>
        <strain evidence="1">8032-3</strain>
    </source>
</reference>
<sequence>MATPTFATPLPQSPRSEILEWRFPPPHHRHVLTGRSRAAWHTSFVVPQLNLLLDAGLCVNRLRPRHVFLTHGHNDHVLLAPAFVVGRDPDDPPDVFCPTEMAPAFDAFVRANALLNQGGLLGPEDAELSRLDTHVTHGLRPGDEVALRRAKDVVARAFACDHTVPCLGYVFGTSTRRLRAEFAGRPGGELRDLRRAGVEVTAPHWEPMFAFLGDTTAATLAAGPEWLVGGIPVVVTECSFLYQEHRAVAERTKHTLWSDLEVVVRRWPATTFVLMHFSLRYSEEEIRRFFKEMVDPPGNIVVWVDGEDEGGTD</sequence>
<dbReference type="Gene3D" id="3.60.15.10">
    <property type="entry name" value="Ribonuclease Z/Hydroxyacylglutathione hydrolase-like"/>
    <property type="match status" value="1"/>
</dbReference>
<dbReference type="RefSeq" id="XP_060282494.1">
    <property type="nucleotide sequence ID" value="XM_060425518.1"/>
</dbReference>
<dbReference type="GeneID" id="85308705"/>
<keyword evidence="2" id="KW-1185">Reference proteome</keyword>
<accession>A0AAJ0C233</accession>
<evidence type="ECO:0000313" key="1">
    <source>
        <dbReference type="EMBL" id="KAK1766281.1"/>
    </source>
</evidence>
<evidence type="ECO:0000313" key="2">
    <source>
        <dbReference type="Proteomes" id="UP001244011"/>
    </source>
</evidence>
<organism evidence="1 2">
    <name type="scientific">Phialemonium atrogriseum</name>
    <dbReference type="NCBI Taxonomy" id="1093897"/>
    <lineage>
        <taxon>Eukaryota</taxon>
        <taxon>Fungi</taxon>
        <taxon>Dikarya</taxon>
        <taxon>Ascomycota</taxon>
        <taxon>Pezizomycotina</taxon>
        <taxon>Sordariomycetes</taxon>
        <taxon>Sordariomycetidae</taxon>
        <taxon>Cephalothecales</taxon>
        <taxon>Cephalothecaceae</taxon>
        <taxon>Phialemonium</taxon>
    </lineage>
</organism>
<dbReference type="PANTHER" id="PTHR46504">
    <property type="entry name" value="TRNASE Z TRZ1"/>
    <property type="match status" value="1"/>
</dbReference>
<protein>
    <submittedName>
        <fullName evidence="1">Beta-lactamase-like protein</fullName>
    </submittedName>
</protein>
<name>A0AAJ0C233_9PEZI</name>
<dbReference type="InterPro" id="IPR036866">
    <property type="entry name" value="RibonucZ/Hydroxyglut_hydro"/>
</dbReference>
<proteinExistence type="predicted"/>
<dbReference type="Proteomes" id="UP001244011">
    <property type="component" value="Unassembled WGS sequence"/>
</dbReference>
<dbReference type="EMBL" id="MU839012">
    <property type="protein sequence ID" value="KAK1766281.1"/>
    <property type="molecule type" value="Genomic_DNA"/>
</dbReference>
<dbReference type="SUPFAM" id="SSF56281">
    <property type="entry name" value="Metallo-hydrolase/oxidoreductase"/>
    <property type="match status" value="1"/>
</dbReference>
<dbReference type="PANTHER" id="PTHR46504:SF2">
    <property type="entry name" value="TRNASE Z TRZ1"/>
    <property type="match status" value="1"/>
</dbReference>
<comment type="caution">
    <text evidence="1">The sequence shown here is derived from an EMBL/GenBank/DDBJ whole genome shotgun (WGS) entry which is preliminary data.</text>
</comment>